<gene>
    <name evidence="3" type="ORF">RhiirA1_499949</name>
</gene>
<dbReference type="Pfam" id="PF13837">
    <property type="entry name" value="Myb_DNA-bind_4"/>
    <property type="match status" value="1"/>
</dbReference>
<dbReference type="VEuPathDB" id="FungiDB:RhiirFUN_010788"/>
<reference evidence="3 4" key="1">
    <citation type="submission" date="2017-10" db="EMBL/GenBank/DDBJ databases">
        <title>Extensive intraspecific genome diversity in a model arbuscular mycorrhizal fungus.</title>
        <authorList>
            <person name="Chen E.C.H."/>
            <person name="Morin E."/>
            <person name="Baudet D."/>
            <person name="Noel J."/>
            <person name="Ndikumana S."/>
            <person name="Charron P."/>
            <person name="St-Onge C."/>
            <person name="Giorgi J."/>
            <person name="Grigoriev I.V."/>
            <person name="Roux C."/>
            <person name="Martin F.M."/>
            <person name="Corradi N."/>
        </authorList>
    </citation>
    <scope>NUCLEOTIDE SEQUENCE [LARGE SCALE GENOMIC DNA]</scope>
    <source>
        <strain evidence="3 4">A1</strain>
    </source>
</reference>
<organism evidence="3 4">
    <name type="scientific">Rhizophagus irregularis</name>
    <dbReference type="NCBI Taxonomy" id="588596"/>
    <lineage>
        <taxon>Eukaryota</taxon>
        <taxon>Fungi</taxon>
        <taxon>Fungi incertae sedis</taxon>
        <taxon>Mucoromycota</taxon>
        <taxon>Glomeromycotina</taxon>
        <taxon>Glomeromycetes</taxon>
        <taxon>Glomerales</taxon>
        <taxon>Glomeraceae</taxon>
        <taxon>Rhizophagus</taxon>
    </lineage>
</organism>
<evidence type="ECO:0000313" key="4">
    <source>
        <dbReference type="Proteomes" id="UP000232688"/>
    </source>
</evidence>
<evidence type="ECO:0000256" key="1">
    <source>
        <dbReference type="SAM" id="MobiDB-lite"/>
    </source>
</evidence>
<proteinExistence type="predicted"/>
<evidence type="ECO:0000313" key="3">
    <source>
        <dbReference type="EMBL" id="PKC56813.1"/>
    </source>
</evidence>
<feature type="domain" description="Myb/SANT-like DNA-binding" evidence="2">
    <location>
        <begin position="3"/>
        <end position="75"/>
    </location>
</feature>
<dbReference type="EMBL" id="LLXH01002015">
    <property type="protein sequence ID" value="PKC56813.1"/>
    <property type="molecule type" value="Genomic_DNA"/>
</dbReference>
<name>A0A2N0R0H6_9GLOM</name>
<accession>A0A2N0R0H6</accession>
<reference evidence="3 4" key="2">
    <citation type="submission" date="2017-10" db="EMBL/GenBank/DDBJ databases">
        <title>Genome analyses suggest a sexual origin of heterokaryosis in a supposedly ancient asexual fungus.</title>
        <authorList>
            <person name="Corradi N."/>
            <person name="Sedzielewska K."/>
            <person name="Noel J."/>
            <person name="Charron P."/>
            <person name="Farinelli L."/>
            <person name="Marton T."/>
            <person name="Kruger M."/>
            <person name="Pelin A."/>
            <person name="Brachmann A."/>
            <person name="Corradi N."/>
        </authorList>
    </citation>
    <scope>NUCLEOTIDE SEQUENCE [LARGE SCALE GENOMIC DNA]</scope>
    <source>
        <strain evidence="3 4">A1</strain>
    </source>
</reference>
<feature type="region of interest" description="Disordered" evidence="1">
    <location>
        <begin position="150"/>
        <end position="200"/>
    </location>
</feature>
<dbReference type="Proteomes" id="UP000232688">
    <property type="component" value="Unassembled WGS sequence"/>
</dbReference>
<feature type="compositionally biased region" description="Polar residues" evidence="1">
    <location>
        <begin position="150"/>
        <end position="187"/>
    </location>
</feature>
<dbReference type="VEuPathDB" id="FungiDB:FUN_017514"/>
<sequence length="223" mass="25341">MSAQWSEEQIRMLINERKNGNEEYHRTPNRNKRNFWEDIANEINRVNNTNYFTGEDCNKKFLALTRAYYTARAYKKAVAEANAEALLEGSDNTETNEGDKAKVKKKRSTLLRRVLNRILERTWYLFLLYSRVYEKDIPLKFLSFLGARHSTTPSNTPGPLETGSDTSSSPHKQTKSSRPVTPSTETPVVSRPVTPTIPSFSQNANVINVTINYGGKGSSSEEQ</sequence>
<evidence type="ECO:0000259" key="2">
    <source>
        <dbReference type="Pfam" id="PF13837"/>
    </source>
</evidence>
<dbReference type="VEuPathDB" id="FungiDB:RhiirA1_499949"/>
<protein>
    <recommendedName>
        <fullName evidence="2">Myb/SANT-like DNA-binding domain-containing protein</fullName>
    </recommendedName>
</protein>
<dbReference type="AlphaFoldDB" id="A0A2N0R0H6"/>
<dbReference type="Gene3D" id="1.10.10.60">
    <property type="entry name" value="Homeodomain-like"/>
    <property type="match status" value="1"/>
</dbReference>
<comment type="caution">
    <text evidence="3">The sequence shown here is derived from an EMBL/GenBank/DDBJ whole genome shotgun (WGS) entry which is preliminary data.</text>
</comment>
<dbReference type="InterPro" id="IPR044822">
    <property type="entry name" value="Myb_DNA-bind_4"/>
</dbReference>